<proteinExistence type="predicted"/>
<sequence>MTREVCDVGADQLLPAFGGDRVAIYVVRERRMRLLVQRGYRESFLDRGSRAHVGACIPSVGGWAP</sequence>
<evidence type="ECO:0000313" key="2">
    <source>
        <dbReference type="Proteomes" id="UP001230328"/>
    </source>
</evidence>
<accession>A0ABU0TBK7</accession>
<name>A0ABU0TBK7_9ACTN</name>
<gene>
    <name evidence="1" type="ORF">QF035_010717</name>
</gene>
<dbReference type="EMBL" id="JAUSZI010000002">
    <property type="protein sequence ID" value="MDQ1033135.1"/>
    <property type="molecule type" value="Genomic_DNA"/>
</dbReference>
<comment type="caution">
    <text evidence="1">The sequence shown here is derived from an EMBL/GenBank/DDBJ whole genome shotgun (WGS) entry which is preliminary data.</text>
</comment>
<dbReference type="Proteomes" id="UP001230328">
    <property type="component" value="Unassembled WGS sequence"/>
</dbReference>
<dbReference type="RefSeq" id="WP_307530283.1">
    <property type="nucleotide sequence ID" value="NZ_JAUSZI010000002.1"/>
</dbReference>
<reference evidence="1 2" key="1">
    <citation type="submission" date="2023-07" db="EMBL/GenBank/DDBJ databases">
        <title>Comparative genomics of wheat-associated soil bacteria to identify genetic determinants of phenazine resistance.</title>
        <authorList>
            <person name="Mouncey N."/>
        </authorList>
    </citation>
    <scope>NUCLEOTIDE SEQUENCE [LARGE SCALE GENOMIC DNA]</scope>
    <source>
        <strain evidence="1 2">V2I4</strain>
    </source>
</reference>
<protein>
    <submittedName>
        <fullName evidence="1">Uncharacterized protein</fullName>
    </submittedName>
</protein>
<evidence type="ECO:0000313" key="1">
    <source>
        <dbReference type="EMBL" id="MDQ1033135.1"/>
    </source>
</evidence>
<organism evidence="1 2">
    <name type="scientific">Streptomyces umbrinus</name>
    <dbReference type="NCBI Taxonomy" id="67370"/>
    <lineage>
        <taxon>Bacteria</taxon>
        <taxon>Bacillati</taxon>
        <taxon>Actinomycetota</taxon>
        <taxon>Actinomycetes</taxon>
        <taxon>Kitasatosporales</taxon>
        <taxon>Streptomycetaceae</taxon>
        <taxon>Streptomyces</taxon>
        <taxon>Streptomyces phaeochromogenes group</taxon>
    </lineage>
</organism>
<keyword evidence="2" id="KW-1185">Reference proteome</keyword>